<gene>
    <name evidence="2" type="ORF">MRATA1EN1_LOCUS10082</name>
</gene>
<accession>A0ABN8YJ78</accession>
<evidence type="ECO:0008006" key="4">
    <source>
        <dbReference type="Google" id="ProtNLM"/>
    </source>
</evidence>
<dbReference type="EMBL" id="OX459956">
    <property type="protein sequence ID" value="CAI9161120.1"/>
    <property type="molecule type" value="Genomic_DNA"/>
</dbReference>
<reference evidence="2" key="1">
    <citation type="submission" date="2023-04" db="EMBL/GenBank/DDBJ databases">
        <authorList>
            <consortium name="ELIXIR-Norway"/>
        </authorList>
    </citation>
    <scope>NUCLEOTIDE SEQUENCE [LARGE SCALE GENOMIC DNA]</scope>
</reference>
<protein>
    <recommendedName>
        <fullName evidence="4">Secreted protein</fullName>
    </recommendedName>
</protein>
<evidence type="ECO:0000256" key="1">
    <source>
        <dbReference type="SAM" id="SignalP"/>
    </source>
</evidence>
<feature type="signal peptide" evidence="1">
    <location>
        <begin position="1"/>
        <end position="16"/>
    </location>
</feature>
<keyword evidence="1" id="KW-0732">Signal</keyword>
<proteinExistence type="predicted"/>
<keyword evidence="3" id="KW-1185">Reference proteome</keyword>
<feature type="chain" id="PRO_5047243657" description="Secreted protein" evidence="1">
    <location>
        <begin position="17"/>
        <end position="99"/>
    </location>
</feature>
<dbReference type="Proteomes" id="UP001176941">
    <property type="component" value="Chromosome 20"/>
</dbReference>
<sequence>MIYLFIFWLHRIFVAGRGPSLAAVSRGSSLAGMLGVSPRRLPLLPEHRLLAAWLQWMRLLGSRRRALFVARGLYFWHTGLGAPWQVASFRTRDGTDDVY</sequence>
<evidence type="ECO:0000313" key="2">
    <source>
        <dbReference type="EMBL" id="CAI9161120.1"/>
    </source>
</evidence>
<evidence type="ECO:0000313" key="3">
    <source>
        <dbReference type="Proteomes" id="UP001176941"/>
    </source>
</evidence>
<organism evidence="2 3">
    <name type="scientific">Rangifer tarandus platyrhynchus</name>
    <name type="common">Svalbard reindeer</name>
    <dbReference type="NCBI Taxonomy" id="3082113"/>
    <lineage>
        <taxon>Eukaryota</taxon>
        <taxon>Metazoa</taxon>
        <taxon>Chordata</taxon>
        <taxon>Craniata</taxon>
        <taxon>Vertebrata</taxon>
        <taxon>Euteleostomi</taxon>
        <taxon>Mammalia</taxon>
        <taxon>Eutheria</taxon>
        <taxon>Laurasiatheria</taxon>
        <taxon>Artiodactyla</taxon>
        <taxon>Ruminantia</taxon>
        <taxon>Pecora</taxon>
        <taxon>Cervidae</taxon>
        <taxon>Odocoileinae</taxon>
        <taxon>Rangifer</taxon>
    </lineage>
</organism>
<name>A0ABN8YJ78_RANTA</name>